<reference evidence="1" key="1">
    <citation type="submission" date="2019-11" db="EMBL/GenBank/DDBJ databases">
        <title>Lipid analysis of CO2-rich subsurface aquifers suggests an autotrophy-based deep biosphere with lysolipids enriched in CPR bacteria.</title>
        <authorList>
            <person name="Probst A.J."/>
            <person name="Elling F.J."/>
            <person name="Castelle C.J."/>
            <person name="Zhu Q."/>
            <person name="Elvert M."/>
            <person name="Birarda G."/>
            <person name="Holman H.-Y."/>
            <person name="Lane K.R."/>
            <person name="Ladd B."/>
            <person name="Ryan M.C."/>
            <person name="Woyke T."/>
            <person name="Hinrichs K.-U."/>
            <person name="Banfield J.F."/>
        </authorList>
    </citation>
    <scope>NUCLEOTIDE SEQUENCE</scope>
    <source>
        <strain evidence="1">CG_2015-01_33_1645</strain>
        <strain evidence="2">CG_2015-04_33_537</strain>
    </source>
</reference>
<sequence length="45" mass="5404">MKNAEMILKTKDFFVLKYTDYLLLTDIDKHDFGIFVTKFCLNRTI</sequence>
<comment type="caution">
    <text evidence="1">The sequence shown here is derived from an EMBL/GenBank/DDBJ whole genome shotgun (WGS) entry which is preliminary data.</text>
</comment>
<dbReference type="EMBL" id="JAACQH010000129">
    <property type="protein sequence ID" value="NCS91918.1"/>
    <property type="molecule type" value="Genomic_DNA"/>
</dbReference>
<evidence type="ECO:0000313" key="1">
    <source>
        <dbReference type="EMBL" id="NCN65628.1"/>
    </source>
</evidence>
<protein>
    <submittedName>
        <fullName evidence="1">Uncharacterized protein</fullName>
    </submittedName>
</protein>
<gene>
    <name evidence="2" type="ORF">GW779_05910</name>
    <name evidence="1" type="ORF">GW910_06185</name>
</gene>
<dbReference type="Proteomes" id="UP000768163">
    <property type="component" value="Unassembled WGS sequence"/>
</dbReference>
<evidence type="ECO:0000313" key="2">
    <source>
        <dbReference type="EMBL" id="NCS91918.1"/>
    </source>
</evidence>
<dbReference type="AlphaFoldDB" id="A0A8J8CG91"/>
<dbReference type="EMBL" id="JAACVF010000181">
    <property type="protein sequence ID" value="NCN65628.1"/>
    <property type="molecule type" value="Genomic_DNA"/>
</dbReference>
<dbReference type="Proteomes" id="UP000738826">
    <property type="component" value="Unassembled WGS sequence"/>
</dbReference>
<accession>A0A8J8CG91</accession>
<name>A0A8J8CG91_9ARCH</name>
<organism evidence="1 3">
    <name type="scientific">Candidatus Altarchaeum hamiconexum</name>
    <dbReference type="NCBI Taxonomy" id="1803513"/>
    <lineage>
        <taxon>Archaea</taxon>
        <taxon>Candidatus Altarchaeota</taxon>
        <taxon>Candidatus Altiarchaeia</taxon>
        <taxon>Candidatus Altarchaeales</taxon>
        <taxon>Candidatus Altarchaeaceae</taxon>
        <taxon>Candidatus Altarchaeum</taxon>
    </lineage>
</organism>
<evidence type="ECO:0000313" key="3">
    <source>
        <dbReference type="Proteomes" id="UP000768163"/>
    </source>
</evidence>
<proteinExistence type="predicted"/>